<proteinExistence type="predicted"/>
<dbReference type="PANTHER" id="PTHR31170:SF20">
    <property type="entry name" value="DUF247 DOMAIN PROTEIN"/>
    <property type="match status" value="1"/>
</dbReference>
<reference evidence="4" key="4">
    <citation type="journal article" date="2018" name="Nat. Plants">
        <title>Whole-genome landscape of Medicago truncatula symbiotic genes.</title>
        <authorList>
            <person name="Pecrix Y."/>
            <person name="Gamas P."/>
            <person name="Carrere S."/>
        </authorList>
    </citation>
    <scope>NUCLEOTIDE SEQUENCE</scope>
    <source>
        <tissue evidence="4">Leaves</tissue>
    </source>
</reference>
<keyword evidence="2" id="KW-0472">Membrane</keyword>
<evidence type="ECO:0000313" key="6">
    <source>
        <dbReference type="Proteomes" id="UP000002051"/>
    </source>
</evidence>
<evidence type="ECO:0000256" key="1">
    <source>
        <dbReference type="SAM" id="Coils"/>
    </source>
</evidence>
<feature type="coiled-coil region" evidence="1">
    <location>
        <begin position="195"/>
        <end position="240"/>
    </location>
</feature>
<protein>
    <submittedName>
        <fullName evidence="3">DUF247 domain protein</fullName>
    </submittedName>
</protein>
<reference evidence="3 6" key="2">
    <citation type="journal article" date="2014" name="BMC Genomics">
        <title>An improved genome release (version Mt4.0) for the model legume Medicago truncatula.</title>
        <authorList>
            <person name="Tang H."/>
            <person name="Krishnakumar V."/>
            <person name="Bidwell S."/>
            <person name="Rosen B."/>
            <person name="Chan A."/>
            <person name="Zhou S."/>
            <person name="Gentzbittel L."/>
            <person name="Childs K.L."/>
            <person name="Yandell M."/>
            <person name="Gundlach H."/>
            <person name="Mayer K.F."/>
            <person name="Schwartz D.C."/>
            <person name="Town C.D."/>
        </authorList>
    </citation>
    <scope>GENOME REANNOTATION</scope>
    <source>
        <strain evidence="5 6">cv. Jemalong A17</strain>
    </source>
</reference>
<evidence type="ECO:0000313" key="5">
    <source>
        <dbReference type="EnsemblPlants" id="AES79494"/>
    </source>
</evidence>
<dbReference type="OMA" id="ILWHEST"/>
<keyword evidence="2" id="KW-0812">Transmembrane</keyword>
<evidence type="ECO:0000313" key="4">
    <source>
        <dbReference type="EMBL" id="RHN46434.1"/>
    </source>
</evidence>
<dbReference type="EnsemblPlants" id="AES79494">
    <property type="protein sequence ID" value="AES79494"/>
    <property type="gene ID" value="MTR_7g068070"/>
</dbReference>
<dbReference type="Gramene" id="rna40918">
    <property type="protein sequence ID" value="RHN46434.1"/>
    <property type="gene ID" value="gene40918"/>
</dbReference>
<reference evidence="5" key="3">
    <citation type="submission" date="2015-04" db="UniProtKB">
        <authorList>
            <consortium name="EnsemblPlants"/>
        </authorList>
    </citation>
    <scope>IDENTIFICATION</scope>
    <source>
        <strain evidence="5">cv. Jemalong A17</strain>
    </source>
</reference>
<dbReference type="AlphaFoldDB" id="G7KRF2"/>
<dbReference type="Proteomes" id="UP000002051">
    <property type="component" value="Unassembled WGS sequence"/>
</dbReference>
<dbReference type="PaxDb" id="3880-AES79494"/>
<dbReference type="EMBL" id="CM001223">
    <property type="protein sequence ID" value="AES79494.1"/>
    <property type="molecule type" value="Genomic_DNA"/>
</dbReference>
<name>G7KRF2_MEDTR</name>
<evidence type="ECO:0000256" key="2">
    <source>
        <dbReference type="SAM" id="Phobius"/>
    </source>
</evidence>
<keyword evidence="1" id="KW-0175">Coiled coil</keyword>
<feature type="transmembrane region" description="Helical" evidence="2">
    <location>
        <begin position="521"/>
        <end position="543"/>
    </location>
</feature>
<organism evidence="3 6">
    <name type="scientific">Medicago truncatula</name>
    <name type="common">Barrel medic</name>
    <name type="synonym">Medicago tribuloides</name>
    <dbReference type="NCBI Taxonomy" id="3880"/>
    <lineage>
        <taxon>Eukaryota</taxon>
        <taxon>Viridiplantae</taxon>
        <taxon>Streptophyta</taxon>
        <taxon>Embryophyta</taxon>
        <taxon>Tracheophyta</taxon>
        <taxon>Spermatophyta</taxon>
        <taxon>Magnoliopsida</taxon>
        <taxon>eudicotyledons</taxon>
        <taxon>Gunneridae</taxon>
        <taxon>Pentapetalae</taxon>
        <taxon>rosids</taxon>
        <taxon>fabids</taxon>
        <taxon>Fabales</taxon>
        <taxon>Fabaceae</taxon>
        <taxon>Papilionoideae</taxon>
        <taxon>50 kb inversion clade</taxon>
        <taxon>NPAAA clade</taxon>
        <taxon>Hologalegina</taxon>
        <taxon>IRL clade</taxon>
        <taxon>Trifolieae</taxon>
        <taxon>Medicago</taxon>
    </lineage>
</organism>
<dbReference type="HOGENOM" id="CLU_020188_0_5_1"/>
<dbReference type="Pfam" id="PF03140">
    <property type="entry name" value="DUF247"/>
    <property type="match status" value="1"/>
</dbReference>
<reference evidence="3 6" key="1">
    <citation type="journal article" date="2011" name="Nature">
        <title>The Medicago genome provides insight into the evolution of rhizobial symbioses.</title>
        <authorList>
            <person name="Young N.D."/>
            <person name="Debelle F."/>
            <person name="Oldroyd G.E."/>
            <person name="Geurts R."/>
            <person name="Cannon S.B."/>
            <person name="Udvardi M.K."/>
            <person name="Benedito V.A."/>
            <person name="Mayer K.F."/>
            <person name="Gouzy J."/>
            <person name="Schoof H."/>
            <person name="Van de Peer Y."/>
            <person name="Proost S."/>
            <person name="Cook D.R."/>
            <person name="Meyers B.C."/>
            <person name="Spannagl M."/>
            <person name="Cheung F."/>
            <person name="De Mita S."/>
            <person name="Krishnakumar V."/>
            <person name="Gundlach H."/>
            <person name="Zhou S."/>
            <person name="Mudge J."/>
            <person name="Bharti A.K."/>
            <person name="Murray J.D."/>
            <person name="Naoumkina M.A."/>
            <person name="Rosen B."/>
            <person name="Silverstein K.A."/>
            <person name="Tang H."/>
            <person name="Rombauts S."/>
            <person name="Zhao P.X."/>
            <person name="Zhou P."/>
            <person name="Barbe V."/>
            <person name="Bardou P."/>
            <person name="Bechner M."/>
            <person name="Bellec A."/>
            <person name="Berger A."/>
            <person name="Berges H."/>
            <person name="Bidwell S."/>
            <person name="Bisseling T."/>
            <person name="Choisne N."/>
            <person name="Couloux A."/>
            <person name="Denny R."/>
            <person name="Deshpande S."/>
            <person name="Dai X."/>
            <person name="Doyle J.J."/>
            <person name="Dudez A.M."/>
            <person name="Farmer A.D."/>
            <person name="Fouteau S."/>
            <person name="Franken C."/>
            <person name="Gibelin C."/>
            <person name="Gish J."/>
            <person name="Goldstein S."/>
            <person name="Gonzalez A.J."/>
            <person name="Green P.J."/>
            <person name="Hallab A."/>
            <person name="Hartog M."/>
            <person name="Hua A."/>
            <person name="Humphray S.J."/>
            <person name="Jeong D.H."/>
            <person name="Jing Y."/>
            <person name="Jocker A."/>
            <person name="Kenton S.M."/>
            <person name="Kim D.J."/>
            <person name="Klee K."/>
            <person name="Lai H."/>
            <person name="Lang C."/>
            <person name="Lin S."/>
            <person name="Macmil S.L."/>
            <person name="Magdelenat G."/>
            <person name="Matthews L."/>
            <person name="McCorrison J."/>
            <person name="Monaghan E.L."/>
            <person name="Mun J.H."/>
            <person name="Najar F.Z."/>
            <person name="Nicholson C."/>
            <person name="Noirot C."/>
            <person name="O'Bleness M."/>
            <person name="Paule C.R."/>
            <person name="Poulain J."/>
            <person name="Prion F."/>
            <person name="Qin B."/>
            <person name="Qu C."/>
            <person name="Retzel E.F."/>
            <person name="Riddle C."/>
            <person name="Sallet E."/>
            <person name="Samain S."/>
            <person name="Samson N."/>
            <person name="Sanders I."/>
            <person name="Saurat O."/>
            <person name="Scarpelli C."/>
            <person name="Schiex T."/>
            <person name="Segurens B."/>
            <person name="Severin A.J."/>
            <person name="Sherrier D.J."/>
            <person name="Shi R."/>
            <person name="Sims S."/>
            <person name="Singer S.R."/>
            <person name="Sinharoy S."/>
            <person name="Sterck L."/>
            <person name="Viollet A."/>
            <person name="Wang B.B."/>
            <person name="Wang K."/>
            <person name="Wang M."/>
            <person name="Wang X."/>
            <person name="Warfsmann J."/>
            <person name="Weissenbach J."/>
            <person name="White D.D."/>
            <person name="White J.D."/>
            <person name="Wiley G.B."/>
            <person name="Wincker P."/>
            <person name="Xing Y."/>
            <person name="Yang L."/>
            <person name="Yao Z."/>
            <person name="Ying F."/>
            <person name="Zhai J."/>
            <person name="Zhou L."/>
            <person name="Zuber A."/>
            <person name="Denarie J."/>
            <person name="Dixon R.A."/>
            <person name="May G.D."/>
            <person name="Schwartz D.C."/>
            <person name="Rogers J."/>
            <person name="Quetier F."/>
            <person name="Town C.D."/>
            <person name="Roe B.A."/>
        </authorList>
    </citation>
    <scope>NUCLEOTIDE SEQUENCE [LARGE SCALE GENOMIC DNA]</scope>
    <source>
        <strain evidence="3">A17</strain>
        <strain evidence="5 6">cv. Jemalong A17</strain>
    </source>
</reference>
<evidence type="ECO:0000313" key="3">
    <source>
        <dbReference type="EMBL" id="AES79494.1"/>
    </source>
</evidence>
<dbReference type="EMBL" id="PSQE01000007">
    <property type="protein sequence ID" value="RHN46434.1"/>
    <property type="molecule type" value="Genomic_DNA"/>
</dbReference>
<gene>
    <name evidence="3" type="ordered locus">MTR_7g068070</name>
    <name evidence="4" type="ORF">MtrunA17_Chr7g0242151</name>
</gene>
<keyword evidence="6" id="KW-1185">Reference proteome</keyword>
<sequence length="545" mass="62359">MANPPTKVEWLKSIQTLLTSVDYDYIQSCSISVVPESLKKLNEDAYMPRVVSIGPRFKGSRDDLLLMEEVKLRCMLSLLHRGADVASVSLEKCSEAVWELDEEVRASYVTHIELQQHELGKIMLLDGCFLLELLISKGLDSQFPSRLWPPGPATEVLKEHDVLSDLMLLENQIPIMVLHKLSQTLFPNVFEPDRIETEEEKKERIEREHRIETEEEKKERIERERRIEREEQRKRELRAKKINNLALSVLGYYPLQSPCLEAPHILDLVHFFVNGTGERRMDNLVLGITDTTAIEKLKLNRCALSLQAAGVSIKVLEDRDKGISCFGLMRNCFGGVIVRIGNFIKKTKHRNATVSQVKGLDFHFKFDNGKLKIEQLHITETTKAKWRNVIVWEHHKKKGKSSSISVAIEDHGLNSPNGKFTLSALIFNGLICCSADLNFLKEKNIIVDHTNMSNEKLKEFFRTIVSGIDSGILDSSYVKLVDDLNNYSGAFFIIRILKILWHESTYCLEWLIKFLKQNYNFVAALLAILSIVKTVLAVLAYILNK</sequence>
<dbReference type="Proteomes" id="UP000265566">
    <property type="component" value="Chromosome 7"/>
</dbReference>
<dbReference type="InterPro" id="IPR004158">
    <property type="entry name" value="DUF247_pln"/>
</dbReference>
<dbReference type="PANTHER" id="PTHR31170">
    <property type="entry name" value="BNAC04G53230D PROTEIN"/>
    <property type="match status" value="1"/>
</dbReference>
<keyword evidence="2" id="KW-1133">Transmembrane helix</keyword>
<accession>G7KRF2</accession>